<gene>
    <name evidence="2" type="ORF">S12H4_30418</name>
</gene>
<dbReference type="GO" id="GO:0000160">
    <property type="term" value="P:phosphorelay signal transduction system"/>
    <property type="evidence" value="ECO:0007669"/>
    <property type="project" value="InterPro"/>
</dbReference>
<dbReference type="EMBL" id="BARW01017640">
    <property type="protein sequence ID" value="GAI89854.1"/>
    <property type="molecule type" value="Genomic_DNA"/>
</dbReference>
<sequence>IAAVPLKSSGRVIGTLLVASRNLRNFSSEATRAIPVVMLTGIGHELNRKLAQEMGADGYITKPFDLQDLLDTVKQYELAICPVGA</sequence>
<feature type="non-terminal residue" evidence="2">
    <location>
        <position position="1"/>
    </location>
</feature>
<organism evidence="2">
    <name type="scientific">marine sediment metagenome</name>
    <dbReference type="NCBI Taxonomy" id="412755"/>
    <lineage>
        <taxon>unclassified sequences</taxon>
        <taxon>metagenomes</taxon>
        <taxon>ecological metagenomes</taxon>
    </lineage>
</organism>
<dbReference type="PROSITE" id="PS50110">
    <property type="entry name" value="RESPONSE_REGULATORY"/>
    <property type="match status" value="1"/>
</dbReference>
<comment type="caution">
    <text evidence="2">The sequence shown here is derived from an EMBL/GenBank/DDBJ whole genome shotgun (WGS) entry which is preliminary data.</text>
</comment>
<reference evidence="2" key="1">
    <citation type="journal article" date="2014" name="Front. Microbiol.">
        <title>High frequency of phylogenetically diverse reductive dehalogenase-homologous genes in deep subseafloor sedimentary metagenomes.</title>
        <authorList>
            <person name="Kawai M."/>
            <person name="Futagami T."/>
            <person name="Toyoda A."/>
            <person name="Takaki Y."/>
            <person name="Nishi S."/>
            <person name="Hori S."/>
            <person name="Arai W."/>
            <person name="Tsubouchi T."/>
            <person name="Morono Y."/>
            <person name="Uchiyama I."/>
            <person name="Ito T."/>
            <person name="Fujiyama A."/>
            <person name="Inagaki F."/>
            <person name="Takami H."/>
        </authorList>
    </citation>
    <scope>NUCLEOTIDE SEQUENCE</scope>
    <source>
        <strain evidence="2">Expedition CK06-06</strain>
    </source>
</reference>
<dbReference type="AlphaFoldDB" id="X1UBW5"/>
<name>X1UBW5_9ZZZZ</name>
<dbReference type="InterPro" id="IPR029016">
    <property type="entry name" value="GAF-like_dom_sf"/>
</dbReference>
<feature type="domain" description="Response regulatory" evidence="1">
    <location>
        <begin position="1"/>
        <end position="77"/>
    </location>
</feature>
<dbReference type="Gene3D" id="6.10.250.690">
    <property type="match status" value="1"/>
</dbReference>
<dbReference type="Gene3D" id="3.30.450.40">
    <property type="match status" value="1"/>
</dbReference>
<dbReference type="InterPro" id="IPR001789">
    <property type="entry name" value="Sig_transdc_resp-reg_receiver"/>
</dbReference>
<protein>
    <recommendedName>
        <fullName evidence="1">Response regulatory domain-containing protein</fullName>
    </recommendedName>
</protein>
<accession>X1UBW5</accession>
<evidence type="ECO:0000313" key="2">
    <source>
        <dbReference type="EMBL" id="GAI89854.1"/>
    </source>
</evidence>
<evidence type="ECO:0000259" key="1">
    <source>
        <dbReference type="PROSITE" id="PS50110"/>
    </source>
</evidence>
<proteinExistence type="predicted"/>
<dbReference type="InterPro" id="IPR011006">
    <property type="entry name" value="CheY-like_superfamily"/>
</dbReference>
<dbReference type="SUPFAM" id="SSF52172">
    <property type="entry name" value="CheY-like"/>
    <property type="match status" value="1"/>
</dbReference>